<accession>A0A2H0NDL3</accession>
<dbReference type="InterPro" id="IPR036025">
    <property type="entry name" value="RtcB-like_sf"/>
</dbReference>
<keyword evidence="4" id="KW-0692">RNA repair</keyword>
<evidence type="ECO:0000256" key="9">
    <source>
        <dbReference type="PIRSR" id="PIRSR601233-3"/>
    </source>
</evidence>
<comment type="caution">
    <text evidence="11">The sequence shown here is derived from an EMBL/GenBank/DDBJ whole genome shotgun (WGS) entry which is preliminary data.</text>
</comment>
<evidence type="ECO:0000256" key="6">
    <source>
        <dbReference type="ARBA" id="ARBA00023211"/>
    </source>
</evidence>
<dbReference type="Gene3D" id="3.90.1860.10">
    <property type="entry name" value="tRNA-splicing ligase RtcB"/>
    <property type="match status" value="1"/>
</dbReference>
<keyword evidence="5 8" id="KW-0342">GTP-binding</keyword>
<name>A0A2H0NDL3_9BACT</name>
<dbReference type="GO" id="GO:0003972">
    <property type="term" value="F:RNA ligase (ATP) activity"/>
    <property type="evidence" value="ECO:0007669"/>
    <property type="project" value="TreeGrafter"/>
</dbReference>
<dbReference type="InterPro" id="IPR001233">
    <property type="entry name" value="RtcB"/>
</dbReference>
<dbReference type="Proteomes" id="UP000230564">
    <property type="component" value="Unassembled WGS sequence"/>
</dbReference>
<organism evidence="11 12">
    <name type="scientific">Candidatus Komeilibacteria bacterium CG11_big_fil_rev_8_21_14_0_20_36_20</name>
    <dbReference type="NCBI Taxonomy" id="1974477"/>
    <lineage>
        <taxon>Bacteria</taxon>
        <taxon>Candidatus Komeiliibacteriota</taxon>
    </lineage>
</organism>
<dbReference type="PANTHER" id="PTHR11118:SF1">
    <property type="entry name" value="RNA-SPLICING LIGASE RTCB HOMOLOG"/>
    <property type="match status" value="1"/>
</dbReference>
<keyword evidence="1 10" id="KW-0436">Ligase</keyword>
<proteinExistence type="inferred from homology"/>
<dbReference type="EC" id="6.5.1.-" evidence="10"/>
<reference evidence="11 12" key="1">
    <citation type="submission" date="2017-09" db="EMBL/GenBank/DDBJ databases">
        <title>Depth-based differentiation of microbial function through sediment-hosted aquifers and enrichment of novel symbionts in the deep terrestrial subsurface.</title>
        <authorList>
            <person name="Probst A.J."/>
            <person name="Ladd B."/>
            <person name="Jarett J.K."/>
            <person name="Geller-Mcgrath D.E."/>
            <person name="Sieber C.M."/>
            <person name="Emerson J.B."/>
            <person name="Anantharaman K."/>
            <person name="Thomas B.C."/>
            <person name="Malmstrom R."/>
            <person name="Stieglmeier M."/>
            <person name="Klingl A."/>
            <person name="Woyke T."/>
            <person name="Ryan C.M."/>
            <person name="Banfield J.F."/>
        </authorList>
    </citation>
    <scope>NUCLEOTIDE SEQUENCE [LARGE SCALE GENOMIC DNA]</scope>
    <source>
        <strain evidence="11">CG11_big_fil_rev_8_21_14_0_20_36_20</strain>
    </source>
</reference>
<feature type="binding site" evidence="9">
    <location>
        <position position="194"/>
    </location>
    <ligand>
        <name>Mn(2+)</name>
        <dbReference type="ChEBI" id="CHEBI:29035"/>
        <label>1</label>
    </ligand>
</feature>
<keyword evidence="2 9" id="KW-0479">Metal-binding</keyword>
<comment type="cofactor">
    <cofactor evidence="9 10">
        <name>Mn(2+)</name>
        <dbReference type="ChEBI" id="CHEBI:29035"/>
    </cofactor>
    <text evidence="9 10">Binds 2 manganese ions per subunit.</text>
</comment>
<evidence type="ECO:0000256" key="5">
    <source>
        <dbReference type="ARBA" id="ARBA00023134"/>
    </source>
</evidence>
<sequence>MANIKFTIDKEKLSTKLLQRIQEIASLPGVEELLVLPDIHLKKEGARMGYKGYIPSSFGSLSRDILYPQLSAVNINCGKSLIKTELSYSTETIDKLEKALLNFNKGLIKGIFSKLRRPLPNKYSLSRKEFYEVCLQGPAYLQSKFKQSVDNIFNVDSPQVANINKDIFDYFNDDWKNGHQYLRNNIGSFLQGNHFIEVQVADEIFDQEQASKWGVKEGQIFILYHMGQGGPSSVLNSEILNKIVYRSEFIGLNQGNKYYNIFRDTLKVLINYGLATRLTTFMLLQDVLNQITDLNYFSDHTHDFVKEIKKEDSIYFLYANNANLVKDDQPVVLSGLYNLKSYVGRGIPNNEILKLSDHGYGKATSNFSTTELQNKNQYTNHQVRKIALKNEINFSIFRHKESVSLKQSQAAEYVWTALEKNNILKKIFSLTPIINFRYTK</sequence>
<keyword evidence="3 8" id="KW-0547">Nucleotide-binding</keyword>
<dbReference type="GO" id="GO:0042245">
    <property type="term" value="P:RNA repair"/>
    <property type="evidence" value="ECO:0007669"/>
    <property type="project" value="UniProtKB-KW"/>
</dbReference>
<dbReference type="EMBL" id="PCWQ01000007">
    <property type="protein sequence ID" value="PIR06992.1"/>
    <property type="molecule type" value="Genomic_DNA"/>
</dbReference>
<evidence type="ECO:0000256" key="1">
    <source>
        <dbReference type="ARBA" id="ARBA00022598"/>
    </source>
</evidence>
<protein>
    <recommendedName>
        <fullName evidence="10">tRNA-splicing ligase RtcB</fullName>
        <ecNumber evidence="10">6.5.1.-</ecNumber>
    </recommendedName>
</protein>
<feature type="binding site" evidence="8">
    <location>
        <begin position="193"/>
        <end position="197"/>
    </location>
    <ligand>
        <name>GMP</name>
        <dbReference type="ChEBI" id="CHEBI:58115"/>
    </ligand>
</feature>
<dbReference type="GO" id="GO:0046872">
    <property type="term" value="F:metal ion binding"/>
    <property type="evidence" value="ECO:0007669"/>
    <property type="project" value="UniProtKB-UniRule"/>
</dbReference>
<evidence type="ECO:0000256" key="10">
    <source>
        <dbReference type="RuleBase" id="RU371113"/>
    </source>
</evidence>
<dbReference type="AlphaFoldDB" id="A0A2H0NDL3"/>
<evidence type="ECO:0000313" key="11">
    <source>
        <dbReference type="EMBL" id="PIR06992.1"/>
    </source>
</evidence>
<evidence type="ECO:0000256" key="4">
    <source>
        <dbReference type="ARBA" id="ARBA00022800"/>
    </source>
</evidence>
<comment type="catalytic activity">
    <reaction evidence="7">
        <text>a 3'-end 3'-phospho-ribonucleotide-RNA + a 5'-end dephospho-ribonucleoside-RNA + GTP = a ribonucleotidyl-ribonucleotide-RNA + GMP + diphosphate</text>
        <dbReference type="Rhea" id="RHEA:68076"/>
        <dbReference type="Rhea" id="RHEA-COMP:10463"/>
        <dbReference type="Rhea" id="RHEA-COMP:13936"/>
        <dbReference type="Rhea" id="RHEA-COMP:17355"/>
        <dbReference type="ChEBI" id="CHEBI:33019"/>
        <dbReference type="ChEBI" id="CHEBI:37565"/>
        <dbReference type="ChEBI" id="CHEBI:58115"/>
        <dbReference type="ChEBI" id="CHEBI:83062"/>
        <dbReference type="ChEBI" id="CHEBI:138284"/>
        <dbReference type="ChEBI" id="CHEBI:173118"/>
        <dbReference type="EC" id="6.5.1.8"/>
    </reaction>
</comment>
<comment type="similarity">
    <text evidence="10">Belongs to the RtcB family.</text>
</comment>
<evidence type="ECO:0000256" key="7">
    <source>
        <dbReference type="ARBA" id="ARBA00047746"/>
    </source>
</evidence>
<feature type="binding site" evidence="9">
    <location>
        <position position="225"/>
    </location>
    <ligand>
        <name>Mn(2+)</name>
        <dbReference type="ChEBI" id="CHEBI:29035"/>
        <label>2</label>
    </ligand>
</feature>
<dbReference type="Pfam" id="PF01139">
    <property type="entry name" value="RtcB"/>
    <property type="match status" value="1"/>
</dbReference>
<dbReference type="GO" id="GO:0006396">
    <property type="term" value="P:RNA processing"/>
    <property type="evidence" value="ECO:0007669"/>
    <property type="project" value="InterPro"/>
</dbReference>
<dbReference type="PANTHER" id="PTHR11118">
    <property type="entry name" value="RNA-SPLICING LIGASE RTCB HOMOLOG"/>
    <property type="match status" value="1"/>
</dbReference>
<comment type="subunit">
    <text evidence="10">Monomer.</text>
</comment>
<evidence type="ECO:0000313" key="12">
    <source>
        <dbReference type="Proteomes" id="UP000230564"/>
    </source>
</evidence>
<gene>
    <name evidence="10" type="primary">rtcB</name>
    <name evidence="11" type="ORF">COV55_01030</name>
</gene>
<dbReference type="GO" id="GO:0005525">
    <property type="term" value="F:GTP binding"/>
    <property type="evidence" value="ECO:0007669"/>
    <property type="project" value="UniProtKB-KW"/>
</dbReference>
<evidence type="ECO:0000256" key="3">
    <source>
        <dbReference type="ARBA" id="ARBA00022741"/>
    </source>
</evidence>
<keyword evidence="6 9" id="KW-0464">Manganese</keyword>
<evidence type="ECO:0000256" key="8">
    <source>
        <dbReference type="PIRSR" id="PIRSR601233-2"/>
    </source>
</evidence>
<dbReference type="SUPFAM" id="SSF103365">
    <property type="entry name" value="Hypothetical protein PH1602"/>
    <property type="match status" value="1"/>
</dbReference>
<dbReference type="GO" id="GO:0170057">
    <property type="term" value="F:RNA ligase (GTP) activity"/>
    <property type="evidence" value="ECO:0007669"/>
    <property type="project" value="UniProtKB-EC"/>
</dbReference>
<evidence type="ECO:0000256" key="2">
    <source>
        <dbReference type="ARBA" id="ARBA00022723"/>
    </source>
</evidence>